<dbReference type="RefSeq" id="WP_354662185.1">
    <property type="nucleotide sequence ID" value="NZ_JBEXAC010000002.1"/>
</dbReference>
<evidence type="ECO:0000256" key="1">
    <source>
        <dbReference type="ARBA" id="ARBA00004571"/>
    </source>
</evidence>
<evidence type="ECO:0000259" key="12">
    <source>
        <dbReference type="Pfam" id="PF07715"/>
    </source>
</evidence>
<protein>
    <submittedName>
        <fullName evidence="13">SusC/RagA family TonB-linked outer membrane protein</fullName>
    </submittedName>
</protein>
<comment type="similarity">
    <text evidence="8 9">Belongs to the TonB-dependent receptor family.</text>
</comment>
<evidence type="ECO:0000313" key="14">
    <source>
        <dbReference type="Proteomes" id="UP001549749"/>
    </source>
</evidence>
<dbReference type="SUPFAM" id="SSF56935">
    <property type="entry name" value="Porins"/>
    <property type="match status" value="1"/>
</dbReference>
<accession>A0ABV2T9E4</accession>
<sequence length="1078" mass="117503">MRKSLFLLLSVLCLAAGQVFAQSRTITGKVTSADDGQPVIGATVIVKGTSTGAVTNPDGVYSIKLPDGTSSPVLVFKSVGMQQLESKLGASNTVNVVMHLDITKLTETVVTANAIRRDKRSLGYAAPIIKNDELTRGQSTSPLNALAGKVAGVNITTTASAPGSSSRIVLRGGSSIAGNNQALMVVDGVPIDNSSLLGNSDKLGKDARNNVDFGNRGNDINPDDIESISVLKGPAAAALYGSRASNGAIVITTKQGKKIDGNKKQEITFNTAVTFSNVLKLPTFQNEYGEGYYDFDPKENTSWGPKFDGKDREWGQEINGKRQSKPYVALKDNIKNFFELGKAINNNLSLSGAGEKTSYYLSLNSLNSDGIMPGGYDNYNKYGVRFNGTAQLSNKFYTSIGVNYTKINSNMIQGGQDGGSVYNTVLQTPRDIPLDKMGDLSNPYYSMGGFYDEEGNEGYGYYNAYVKSPYYILKNYKNLNDVDRVNGNFTIGYKPVEWLDIVERVGADVYSDRRRYKSPKFNFAPLDTKSGNYGPEYAQVETGKYGEDHFNLSEITHDLMVTAKKQFNKDFNASLMVGNNVRQRTFTTLQTATNTANGLVIPGWYSLDNSDGPIYSFNEYTNRRLVGLYGELNLAYKNMIFLGATARNDWSSTLPIANNSFFYPSVNGSFVFSELLNGTKASNVISYGKVRASWAQVGNDASPYLLKTYYNKTELRGGFAINTFPFNGVPGYTMGDRIGNAGLKPEITTAFEVGTEMNFFNDRISVDFSYYQNKSKDQILSTPISNATGFGFKALNTGLVQNKGVELSLRGTPIRTASGFTLELYGTYTKNDNEVLEIANGVSQVSLGGFGGMSIVAAVGKPYGTFYSEAMMRDDQGRVVINKQTGTPMKTDAVYLGSYNPDYMASAGANASYKGFSFNILFDTKQGGRFFSRTRDNMLFTGTDPETIVGGREPHVWPNSVYDDGTGKLVENTSIKFDPTSYFSGPSRATGENIVDASYIRLREISLSYRLPQALLRRTPFGNASVGLFGNNLALWTAKDNIYADPEINSSGASNAQGFDFTAQPSVRNFGFNLKVTF</sequence>
<dbReference type="Gene3D" id="2.170.130.10">
    <property type="entry name" value="TonB-dependent receptor, plug domain"/>
    <property type="match status" value="1"/>
</dbReference>
<dbReference type="Proteomes" id="UP001549749">
    <property type="component" value="Unassembled WGS sequence"/>
</dbReference>
<dbReference type="Pfam" id="PF00593">
    <property type="entry name" value="TonB_dep_Rec_b-barrel"/>
    <property type="match status" value="1"/>
</dbReference>
<dbReference type="Gene3D" id="2.60.40.1120">
    <property type="entry name" value="Carboxypeptidase-like, regulatory domain"/>
    <property type="match status" value="1"/>
</dbReference>
<evidence type="ECO:0000256" key="5">
    <source>
        <dbReference type="ARBA" id="ARBA00023077"/>
    </source>
</evidence>
<evidence type="ECO:0000256" key="8">
    <source>
        <dbReference type="PROSITE-ProRule" id="PRU01360"/>
    </source>
</evidence>
<feature type="domain" description="TonB-dependent receptor plug" evidence="12">
    <location>
        <begin position="119"/>
        <end position="248"/>
    </location>
</feature>
<name>A0ABV2T9E4_9BACT</name>
<dbReference type="InterPro" id="IPR036942">
    <property type="entry name" value="Beta-barrel_TonB_sf"/>
</dbReference>
<dbReference type="InterPro" id="IPR008969">
    <property type="entry name" value="CarboxyPept-like_regulatory"/>
</dbReference>
<evidence type="ECO:0000256" key="2">
    <source>
        <dbReference type="ARBA" id="ARBA00022448"/>
    </source>
</evidence>
<feature type="domain" description="TonB-dependent receptor-like beta-barrel" evidence="11">
    <location>
        <begin position="451"/>
        <end position="1033"/>
    </location>
</feature>
<dbReference type="NCBIfam" id="TIGR04056">
    <property type="entry name" value="OMP_RagA_SusC"/>
    <property type="match status" value="1"/>
</dbReference>
<keyword evidence="3 8" id="KW-1134">Transmembrane beta strand</keyword>
<keyword evidence="4 8" id="KW-0812">Transmembrane</keyword>
<dbReference type="InterPro" id="IPR039426">
    <property type="entry name" value="TonB-dep_rcpt-like"/>
</dbReference>
<evidence type="ECO:0000256" key="3">
    <source>
        <dbReference type="ARBA" id="ARBA00022452"/>
    </source>
</evidence>
<keyword evidence="6 8" id="KW-0472">Membrane</keyword>
<evidence type="ECO:0000256" key="4">
    <source>
        <dbReference type="ARBA" id="ARBA00022692"/>
    </source>
</evidence>
<evidence type="ECO:0000256" key="9">
    <source>
        <dbReference type="RuleBase" id="RU003357"/>
    </source>
</evidence>
<feature type="chain" id="PRO_5045493510" evidence="10">
    <location>
        <begin position="22"/>
        <end position="1078"/>
    </location>
</feature>
<dbReference type="InterPro" id="IPR037066">
    <property type="entry name" value="Plug_dom_sf"/>
</dbReference>
<keyword evidence="7 8" id="KW-0998">Cell outer membrane</keyword>
<feature type="signal peptide" evidence="10">
    <location>
        <begin position="1"/>
        <end position="21"/>
    </location>
</feature>
<dbReference type="SUPFAM" id="SSF49464">
    <property type="entry name" value="Carboxypeptidase regulatory domain-like"/>
    <property type="match status" value="1"/>
</dbReference>
<evidence type="ECO:0000256" key="6">
    <source>
        <dbReference type="ARBA" id="ARBA00023136"/>
    </source>
</evidence>
<dbReference type="InterPro" id="IPR023996">
    <property type="entry name" value="TonB-dep_OMP_SusC/RagA"/>
</dbReference>
<keyword evidence="2 8" id="KW-0813">Transport</keyword>
<evidence type="ECO:0000256" key="7">
    <source>
        <dbReference type="ARBA" id="ARBA00023237"/>
    </source>
</evidence>
<keyword evidence="5 9" id="KW-0798">TonB box</keyword>
<organism evidence="13 14">
    <name type="scientific">Chitinophaga defluvii</name>
    <dbReference type="NCBI Taxonomy" id="3163343"/>
    <lineage>
        <taxon>Bacteria</taxon>
        <taxon>Pseudomonadati</taxon>
        <taxon>Bacteroidota</taxon>
        <taxon>Chitinophagia</taxon>
        <taxon>Chitinophagales</taxon>
        <taxon>Chitinophagaceae</taxon>
        <taxon>Chitinophaga</taxon>
    </lineage>
</organism>
<gene>
    <name evidence="13" type="ORF">ABR189_19690</name>
</gene>
<dbReference type="Gene3D" id="2.40.170.20">
    <property type="entry name" value="TonB-dependent receptor, beta-barrel domain"/>
    <property type="match status" value="1"/>
</dbReference>
<dbReference type="InterPro" id="IPR023997">
    <property type="entry name" value="TonB-dep_OMP_SusC/RagA_CS"/>
</dbReference>
<keyword evidence="10" id="KW-0732">Signal</keyword>
<evidence type="ECO:0000313" key="13">
    <source>
        <dbReference type="EMBL" id="MET6999621.1"/>
    </source>
</evidence>
<comment type="caution">
    <text evidence="13">The sequence shown here is derived from an EMBL/GenBank/DDBJ whole genome shotgun (WGS) entry which is preliminary data.</text>
</comment>
<dbReference type="InterPro" id="IPR012910">
    <property type="entry name" value="Plug_dom"/>
</dbReference>
<dbReference type="Pfam" id="PF13715">
    <property type="entry name" value="CarbopepD_reg_2"/>
    <property type="match status" value="1"/>
</dbReference>
<reference evidence="13 14" key="1">
    <citation type="submission" date="2024-06" db="EMBL/GenBank/DDBJ databases">
        <title>Chitinophaga defluvii sp. nov., isolated from municipal sewage.</title>
        <authorList>
            <person name="Zhang L."/>
        </authorList>
    </citation>
    <scope>NUCLEOTIDE SEQUENCE [LARGE SCALE GENOMIC DNA]</scope>
    <source>
        <strain evidence="13 14">H8</strain>
    </source>
</reference>
<keyword evidence="14" id="KW-1185">Reference proteome</keyword>
<dbReference type="EMBL" id="JBEXAC010000002">
    <property type="protein sequence ID" value="MET6999621.1"/>
    <property type="molecule type" value="Genomic_DNA"/>
</dbReference>
<dbReference type="Pfam" id="PF07715">
    <property type="entry name" value="Plug"/>
    <property type="match status" value="1"/>
</dbReference>
<evidence type="ECO:0000259" key="11">
    <source>
        <dbReference type="Pfam" id="PF00593"/>
    </source>
</evidence>
<comment type="subcellular location">
    <subcellularLocation>
        <location evidence="1 8">Cell outer membrane</location>
        <topology evidence="1 8">Multi-pass membrane protein</topology>
    </subcellularLocation>
</comment>
<dbReference type="PROSITE" id="PS52016">
    <property type="entry name" value="TONB_DEPENDENT_REC_3"/>
    <property type="match status" value="1"/>
</dbReference>
<evidence type="ECO:0000256" key="10">
    <source>
        <dbReference type="SAM" id="SignalP"/>
    </source>
</evidence>
<dbReference type="NCBIfam" id="TIGR04057">
    <property type="entry name" value="SusC_RagA_signa"/>
    <property type="match status" value="1"/>
</dbReference>
<proteinExistence type="inferred from homology"/>
<dbReference type="InterPro" id="IPR000531">
    <property type="entry name" value="Beta-barrel_TonB"/>
</dbReference>